<dbReference type="STRING" id="314278.NB231_06416"/>
<comment type="caution">
    <text evidence="1">The sequence shown here is derived from an EMBL/GenBank/DDBJ whole genome shotgun (WGS) entry which is preliminary data.</text>
</comment>
<keyword evidence="2" id="KW-1185">Reference proteome</keyword>
<dbReference type="eggNOG" id="COG1196">
    <property type="taxonomic scope" value="Bacteria"/>
</dbReference>
<dbReference type="AlphaFoldDB" id="A4BR00"/>
<dbReference type="OrthoDB" id="5182296at2"/>
<accession>A4BR00</accession>
<gene>
    <name evidence="1" type="ORF">NB231_06416</name>
</gene>
<evidence type="ECO:0000313" key="2">
    <source>
        <dbReference type="Proteomes" id="UP000003374"/>
    </source>
</evidence>
<name>A4BR00_9GAMM</name>
<dbReference type="Proteomes" id="UP000003374">
    <property type="component" value="Unassembled WGS sequence"/>
</dbReference>
<reference evidence="1 2" key="1">
    <citation type="submission" date="2006-02" db="EMBL/GenBank/DDBJ databases">
        <authorList>
            <person name="Waterbury J."/>
            <person name="Ferriera S."/>
            <person name="Johnson J."/>
            <person name="Kravitz S."/>
            <person name="Halpern A."/>
            <person name="Remington K."/>
            <person name="Beeson K."/>
            <person name="Tran B."/>
            <person name="Rogers Y.-H."/>
            <person name="Friedman R."/>
            <person name="Venter J.C."/>
        </authorList>
    </citation>
    <scope>NUCLEOTIDE SEQUENCE [LARGE SCALE GENOMIC DNA]</scope>
    <source>
        <strain evidence="1 2">Nb-231</strain>
    </source>
</reference>
<evidence type="ECO:0000313" key="1">
    <source>
        <dbReference type="EMBL" id="EAR22000.1"/>
    </source>
</evidence>
<proteinExistence type="predicted"/>
<protein>
    <submittedName>
        <fullName evidence="1">Uncharacterized protein</fullName>
    </submittedName>
</protein>
<sequence length="1238" mass="132666">MASQVPSTTNQAFVLIGGQSGFTVIPSPTALTRLNFFDGKFLRAADLQLEQSALRTLVALSNQAGGAGVVYGFDAELGGGDRLEVSAGLAIDPAGRVLYLPQATGVGLTELIERSQTTGRQSTRPAGFTAASFGECELRAAAEPGAVVQGIDLYLITVGHAEAYCGEEDVFGKLCEEACVTSTDRPYVIEGVVMRAVPLVLNTPLTTSEAVALTSTHLRSQVASAYFADEQARVARLISREGLGADAWCLGALAAGGNDVPIALVARSGATTRFLDPWIPRRERMEVPPRRYWAWRMAMRPWNVFLAQILQFQCQLHHCFQGLPRPGAEVDPCREARDVAAEASAALEKVTRYMGAVARRFTEAENLAAEPGFGGITALRDLHGRLAAVAKGGVAALGERVLIRCGIVELPSAGYLPVVPEANLSVNQQVRQFMGEGVELRFCVVRPDFVAHALEEAQHMERISLLRGLDDPAAKPAVDVLVPDGEIVTRTVQQPALAFRGTANLVIREEIGDRTISAFSQVRGAGRAETLPAGGGAFYFAGVGDLRVRTDEAGERLPPELGRMARRRSGIFAPRVEGFRAAAPVAPARLRVAVATPVPRFALACWISLRCEHDPFTMALGESTAVSLLVVIAATSRGSNVFREVRIQGSLDLESSLGGANEQVLTGRFPGVTRDRRRDSGQGVEQEVEGFEFHARLRLQLGTTSSRLKLELQDSAEEDTTPFHPVVSWSGEPMEARLQENTGEAFITAARLQEDAAVLAPEDSDHALALTALEAVGAALEDPRFVDHAARLLFPEQSAPVREVEVRATRDWVLFHRRRDKVCEIEEQRPAAVQARRYMVYHLPVDREQAETVVAALRANDAEALADLSFVQVNLVEYAAATPVLRSSPDAVRDDWQAVNPNDVIFYGAIASRGAALRDGEVLARGRLQRLREVLAEITPAEAAAEFEALLQVPERLAVAGTDGSIVLLTAAEIAVTCQSVFRVQATLLEKTKRVISGGGIADIFESDDPPVPKPTALGKVSFQEGTAQALPNSLDAVVTAWSEQGGGTPTAAAVVAFEGDDQAALYAKQARIVLEELGVSSGAEPITSPSALPPDCPSLLLIEAPQPAPEPAIRTGRVLVWMRRDGAGRRNVESRFRERALVMKFNPDGTLADGLPDEVSAALSEVGTLVALELAPAEGASESNAGKRLEAVFGALTEGGLLESSADQQVVGLRRGERRLLTADGLRVDDIIFLQRG</sequence>
<dbReference type="EMBL" id="AAOF01000005">
    <property type="protein sequence ID" value="EAR22000.1"/>
    <property type="molecule type" value="Genomic_DNA"/>
</dbReference>
<organism evidence="1 2">
    <name type="scientific">Nitrococcus mobilis Nb-231</name>
    <dbReference type="NCBI Taxonomy" id="314278"/>
    <lineage>
        <taxon>Bacteria</taxon>
        <taxon>Pseudomonadati</taxon>
        <taxon>Pseudomonadota</taxon>
        <taxon>Gammaproteobacteria</taxon>
        <taxon>Chromatiales</taxon>
        <taxon>Ectothiorhodospiraceae</taxon>
        <taxon>Nitrococcus</taxon>
    </lineage>
</organism>
<dbReference type="HOGENOM" id="CLU_266953_0_0_6"/>
<dbReference type="RefSeq" id="WP_005000648.1">
    <property type="nucleotide sequence ID" value="NZ_CH672427.1"/>
</dbReference>